<accession>A0AAE3DPU6</accession>
<evidence type="ECO:0000256" key="4">
    <source>
        <dbReference type="SAM" id="Coils"/>
    </source>
</evidence>
<dbReference type="InterPro" id="IPR017853">
    <property type="entry name" value="GH"/>
</dbReference>
<protein>
    <submittedName>
        <fullName evidence="7">Family 20 glycosylhydrolase</fullName>
    </submittedName>
</protein>
<comment type="similarity">
    <text evidence="1">Belongs to the glycosyl hydrolase 20 family.</text>
</comment>
<dbReference type="Pfam" id="PF00728">
    <property type="entry name" value="Glyco_hydro_20"/>
    <property type="match status" value="1"/>
</dbReference>
<dbReference type="PRINTS" id="PR00738">
    <property type="entry name" value="GLHYDRLASE20"/>
</dbReference>
<dbReference type="CDD" id="cd06565">
    <property type="entry name" value="GH20_GcnA-like"/>
    <property type="match status" value="1"/>
</dbReference>
<evidence type="ECO:0000313" key="8">
    <source>
        <dbReference type="Proteomes" id="UP001197875"/>
    </source>
</evidence>
<dbReference type="GO" id="GO:0004563">
    <property type="term" value="F:beta-N-acetylhexosaminidase activity"/>
    <property type="evidence" value="ECO:0007669"/>
    <property type="project" value="InterPro"/>
</dbReference>
<evidence type="ECO:0000256" key="1">
    <source>
        <dbReference type="ARBA" id="ARBA00006285"/>
    </source>
</evidence>
<feature type="coiled-coil region" evidence="4">
    <location>
        <begin position="491"/>
        <end position="518"/>
    </location>
</feature>
<comment type="caution">
    <text evidence="7">The sequence shown here is derived from an EMBL/GenBank/DDBJ whole genome shotgun (WGS) entry which is preliminary data.</text>
</comment>
<dbReference type="InterPro" id="IPR029018">
    <property type="entry name" value="Hex-like_dom2"/>
</dbReference>
<dbReference type="Gene3D" id="3.30.379.10">
    <property type="entry name" value="Chitobiase/beta-hexosaminidase domain 2-like"/>
    <property type="match status" value="1"/>
</dbReference>
<keyword evidence="8" id="KW-1185">Reference proteome</keyword>
<gene>
    <name evidence="7" type="ORF">LKD71_00315</name>
</gene>
<evidence type="ECO:0000313" key="7">
    <source>
        <dbReference type="EMBL" id="MCC2188274.1"/>
    </source>
</evidence>
<organism evidence="7 8">
    <name type="scientific">Fusicatenibacter faecihominis</name>
    <dbReference type="NCBI Taxonomy" id="2881276"/>
    <lineage>
        <taxon>Bacteria</taxon>
        <taxon>Bacillati</taxon>
        <taxon>Bacillota</taxon>
        <taxon>Clostridia</taxon>
        <taxon>Lachnospirales</taxon>
        <taxon>Lachnospiraceae</taxon>
        <taxon>Fusicatenibacter</taxon>
    </lineage>
</organism>
<dbReference type="RefSeq" id="WP_227613913.1">
    <property type="nucleotide sequence ID" value="NZ_JAJEPR010000001.1"/>
</dbReference>
<dbReference type="Pfam" id="PF02838">
    <property type="entry name" value="Glyco_hydro_20b"/>
    <property type="match status" value="1"/>
</dbReference>
<reference evidence="7 8" key="1">
    <citation type="submission" date="2021-10" db="EMBL/GenBank/DDBJ databases">
        <title>Anaerobic single-cell dispensing facilitates the cultivation of human gut bacteria.</title>
        <authorList>
            <person name="Afrizal A."/>
        </authorList>
    </citation>
    <scope>NUCLEOTIDE SEQUENCE [LARGE SCALE GENOMIC DNA]</scope>
    <source>
        <strain evidence="7 8">CLA-AA-H277</strain>
    </source>
</reference>
<feature type="domain" description="Beta-hexosaminidase bacterial type N-terminal" evidence="6">
    <location>
        <begin position="4"/>
        <end position="125"/>
    </location>
</feature>
<feature type="domain" description="Glycoside hydrolase family 20 catalytic" evidence="5">
    <location>
        <begin position="131"/>
        <end position="367"/>
    </location>
</feature>
<evidence type="ECO:0000259" key="6">
    <source>
        <dbReference type="Pfam" id="PF02838"/>
    </source>
</evidence>
<dbReference type="InterPro" id="IPR015883">
    <property type="entry name" value="Glyco_hydro_20_cat"/>
</dbReference>
<proteinExistence type="inferred from homology"/>
<sequence>MEFLPNPKQMEYHTGHFLPGSQTKIVLCGTEPGAFLYAQMLQKELKEEAGLSLDILRALCPAESGDIVLCLDQKLEKDHYQLAIEEDKISLVAGSDEALCNGVQTLCQVIQLHGAVLPCLSITDWPDLQNRGYYMDCSRGRVPKLSYLKEVADLLCRFKVNQWQLYIEHTYLFRGLSEAWREDTPLTAEEIMELDAYCAVRHIELVPSLSSFGHMYRILSTKTCCELCELPDSEKIPYSYTYAGQHHTLNVSHPNALDFIKGLIDEYRPLFRTNKFNICADETFDLGKGRSKALAEEKGERQLYVEHVKALCEHLVAQGCVPMFWGDIMYRWPESCGELPKETICLNWGYAPDQPEDAIKAIAESGITQYACPGVCGWNMWMPLLDFAYRNNRAMCRHAHKYGAVGLLNTDWGDYGHVNDYRLSIPGILYGAAFSWNAEEVPFDEINEAISRLAYGDTSGKIVSGIAHFSDNEMFQWSQAVNWMEGDEKRRAEILEERKYTKERAEKANREVKKALEEIYACTPYMSAGRKAVVQLFAVTGEGICIWNEIGAWLMEHSEEEGRKLAERLENWLEHYRREWREISKESSLAVLTGMVVRYADLLRGR</sequence>
<evidence type="ECO:0000256" key="2">
    <source>
        <dbReference type="ARBA" id="ARBA00022801"/>
    </source>
</evidence>
<dbReference type="Gene3D" id="3.20.20.80">
    <property type="entry name" value="Glycosidases"/>
    <property type="match status" value="1"/>
</dbReference>
<evidence type="ECO:0000256" key="3">
    <source>
        <dbReference type="ARBA" id="ARBA00023295"/>
    </source>
</evidence>
<dbReference type="InterPro" id="IPR015882">
    <property type="entry name" value="HEX_bac_N"/>
</dbReference>
<keyword evidence="3" id="KW-0326">Glycosidase</keyword>
<keyword evidence="2" id="KW-0378">Hydrolase</keyword>
<name>A0AAE3DPU6_9FIRM</name>
<keyword evidence="4" id="KW-0175">Coiled coil</keyword>
<dbReference type="PANTHER" id="PTHR21040">
    <property type="entry name" value="BCDNA.GH04120"/>
    <property type="match status" value="1"/>
</dbReference>
<dbReference type="PANTHER" id="PTHR21040:SF8">
    <property type="entry name" value="BCDNA.GH04120"/>
    <property type="match status" value="1"/>
</dbReference>
<dbReference type="GO" id="GO:0005975">
    <property type="term" value="P:carbohydrate metabolic process"/>
    <property type="evidence" value="ECO:0007669"/>
    <property type="project" value="InterPro"/>
</dbReference>
<dbReference type="AlphaFoldDB" id="A0AAE3DPU6"/>
<dbReference type="SUPFAM" id="SSF55545">
    <property type="entry name" value="beta-N-acetylhexosaminidase-like domain"/>
    <property type="match status" value="1"/>
</dbReference>
<evidence type="ECO:0000259" key="5">
    <source>
        <dbReference type="Pfam" id="PF00728"/>
    </source>
</evidence>
<dbReference type="SUPFAM" id="SSF51445">
    <property type="entry name" value="(Trans)glycosidases"/>
    <property type="match status" value="1"/>
</dbReference>
<dbReference type="InterPro" id="IPR038901">
    <property type="entry name" value="HEXDC-like"/>
</dbReference>
<dbReference type="InterPro" id="IPR025705">
    <property type="entry name" value="Beta_hexosaminidase_sua/sub"/>
</dbReference>
<dbReference type="Proteomes" id="UP001197875">
    <property type="component" value="Unassembled WGS sequence"/>
</dbReference>
<dbReference type="EMBL" id="JAJEPR010000001">
    <property type="protein sequence ID" value="MCC2188274.1"/>
    <property type="molecule type" value="Genomic_DNA"/>
</dbReference>